<sequence length="448" mass="48456">MSLSARLSSRLSGLLQRDVTYSVMSQVFVSGFNFAVGIAAARLLGIADFGVFTLILMIAMVVAVAQGHILTLPMMTFAGSRPQRSKSYFATIWALGAVFSALGGAAMMLILLLIGALRGDSFSPDVLFASAAITFAQNQQIMLRRILFAQRRRLFAAGLDILRLVVMGLAAAVIVLQAFSVDVATLLYLLAASALLATVPFSLGLMRGPYKKRLFTAVLARHWPMSRWMILMLLVSLGQEQAIWVIVGVELGDTAIGGLRAAQYMLGITHTITLAMENHIPRNAAEQLRLKGREGLRDYLLGQSAFLGGAVIALIVLVSVYSSELLTAVFGPQYAEYAHLTHILGITYSLIVINSIWTHYLRAIEDTRSVFLSYTVSSVAAVILIYPLMHTFGLEGVAICLSIAHAVCVSLVLSVIIRDQRRAASARRGMQSHTAYPPISPHSDGALS</sequence>
<dbReference type="Proteomes" id="UP001209755">
    <property type="component" value="Unassembled WGS sequence"/>
</dbReference>
<comment type="subcellular location">
    <subcellularLocation>
        <location evidence="1">Cell membrane</location>
        <topology evidence="1">Multi-pass membrane protein</topology>
    </subcellularLocation>
</comment>
<feature type="transmembrane region" description="Helical" evidence="7">
    <location>
        <begin position="92"/>
        <end position="114"/>
    </location>
</feature>
<feature type="transmembrane region" description="Helical" evidence="7">
    <location>
        <begin position="300"/>
        <end position="322"/>
    </location>
</feature>
<protein>
    <submittedName>
        <fullName evidence="8">O-antigen/teichoic acid export membrane protein</fullName>
    </submittedName>
</protein>
<evidence type="ECO:0000256" key="4">
    <source>
        <dbReference type="ARBA" id="ARBA00022989"/>
    </source>
</evidence>
<feature type="transmembrane region" description="Helical" evidence="7">
    <location>
        <begin position="369"/>
        <end position="390"/>
    </location>
</feature>
<evidence type="ECO:0000313" key="9">
    <source>
        <dbReference type="Proteomes" id="UP001209755"/>
    </source>
</evidence>
<evidence type="ECO:0000256" key="7">
    <source>
        <dbReference type="SAM" id="Phobius"/>
    </source>
</evidence>
<dbReference type="EMBL" id="JAOQNS010000016">
    <property type="protein sequence ID" value="MCW2309952.1"/>
    <property type="molecule type" value="Genomic_DNA"/>
</dbReference>
<comment type="caution">
    <text evidence="8">The sequence shown here is derived from an EMBL/GenBank/DDBJ whole genome shotgun (WGS) entry which is preliminary data.</text>
</comment>
<feature type="transmembrane region" description="Helical" evidence="7">
    <location>
        <begin position="155"/>
        <end position="179"/>
    </location>
</feature>
<feature type="region of interest" description="Disordered" evidence="6">
    <location>
        <begin position="428"/>
        <end position="448"/>
    </location>
</feature>
<evidence type="ECO:0000256" key="1">
    <source>
        <dbReference type="ARBA" id="ARBA00004651"/>
    </source>
</evidence>
<gene>
    <name evidence="8" type="ORF">M2319_004316</name>
</gene>
<feature type="transmembrane region" description="Helical" evidence="7">
    <location>
        <begin position="49"/>
        <end position="71"/>
    </location>
</feature>
<keyword evidence="3 7" id="KW-0812">Transmembrane</keyword>
<feature type="transmembrane region" description="Helical" evidence="7">
    <location>
        <begin position="185"/>
        <end position="207"/>
    </location>
</feature>
<accession>A0ABT3HHS8</accession>
<keyword evidence="9" id="KW-1185">Reference proteome</keyword>
<dbReference type="PANTHER" id="PTHR30250">
    <property type="entry name" value="PST FAMILY PREDICTED COLANIC ACID TRANSPORTER"/>
    <property type="match status" value="1"/>
</dbReference>
<keyword evidence="4 7" id="KW-1133">Transmembrane helix</keyword>
<evidence type="ECO:0000256" key="3">
    <source>
        <dbReference type="ARBA" id="ARBA00022692"/>
    </source>
</evidence>
<keyword evidence="2" id="KW-1003">Cell membrane</keyword>
<feature type="transmembrane region" description="Helical" evidence="7">
    <location>
        <begin position="396"/>
        <end position="417"/>
    </location>
</feature>
<evidence type="ECO:0000256" key="2">
    <source>
        <dbReference type="ARBA" id="ARBA00022475"/>
    </source>
</evidence>
<evidence type="ECO:0000256" key="5">
    <source>
        <dbReference type="ARBA" id="ARBA00023136"/>
    </source>
</evidence>
<feature type="transmembrane region" description="Helical" evidence="7">
    <location>
        <begin position="21"/>
        <end position="43"/>
    </location>
</feature>
<dbReference type="PANTHER" id="PTHR30250:SF11">
    <property type="entry name" value="O-ANTIGEN TRANSPORTER-RELATED"/>
    <property type="match status" value="1"/>
</dbReference>
<feature type="transmembrane region" description="Helical" evidence="7">
    <location>
        <begin position="337"/>
        <end position="357"/>
    </location>
</feature>
<dbReference type="RefSeq" id="WP_264603527.1">
    <property type="nucleotide sequence ID" value="NZ_JAOQNS010000016.1"/>
</dbReference>
<evidence type="ECO:0000256" key="6">
    <source>
        <dbReference type="SAM" id="MobiDB-lite"/>
    </source>
</evidence>
<organism evidence="8 9">
    <name type="scientific">Rhodobium gokarnense</name>
    <dbReference type="NCBI Taxonomy" id="364296"/>
    <lineage>
        <taxon>Bacteria</taxon>
        <taxon>Pseudomonadati</taxon>
        <taxon>Pseudomonadota</taxon>
        <taxon>Alphaproteobacteria</taxon>
        <taxon>Hyphomicrobiales</taxon>
        <taxon>Rhodobiaceae</taxon>
        <taxon>Rhodobium</taxon>
    </lineage>
</organism>
<reference evidence="9" key="1">
    <citation type="submission" date="2023-07" db="EMBL/GenBank/DDBJ databases">
        <title>Genome sequencing of Purple Non-Sulfur Bacteria from various extreme environments.</title>
        <authorList>
            <person name="Mayer M."/>
        </authorList>
    </citation>
    <scope>NUCLEOTIDE SEQUENCE [LARGE SCALE GENOMIC DNA]</scope>
    <source>
        <strain evidence="9">DSM 17935</strain>
    </source>
</reference>
<proteinExistence type="predicted"/>
<evidence type="ECO:0000313" key="8">
    <source>
        <dbReference type="EMBL" id="MCW2309952.1"/>
    </source>
</evidence>
<keyword evidence="5 7" id="KW-0472">Membrane</keyword>
<name>A0ABT3HHS8_9HYPH</name>
<dbReference type="InterPro" id="IPR050833">
    <property type="entry name" value="Poly_Biosynth_Transport"/>
</dbReference>